<feature type="domain" description="TonB-dependent receptor-like beta-barrel" evidence="13">
    <location>
        <begin position="290"/>
        <end position="696"/>
    </location>
</feature>
<keyword evidence="5 12" id="KW-0732">Signal</keyword>
<dbReference type="PANTHER" id="PTHR30069">
    <property type="entry name" value="TONB-DEPENDENT OUTER MEMBRANE RECEPTOR"/>
    <property type="match status" value="1"/>
</dbReference>
<dbReference type="Proteomes" id="UP000616346">
    <property type="component" value="Unassembled WGS sequence"/>
</dbReference>
<dbReference type="PANTHER" id="PTHR30069:SF29">
    <property type="entry name" value="HEMOGLOBIN AND HEMOGLOBIN-HAPTOGLOBIN-BINDING PROTEIN 1-RELATED"/>
    <property type="match status" value="1"/>
</dbReference>
<keyword evidence="3 10" id="KW-1134">Transmembrane beta strand</keyword>
<comment type="caution">
    <text evidence="15">The sequence shown here is derived from an EMBL/GenBank/DDBJ whole genome shotgun (WGS) entry which is preliminary data.</text>
</comment>
<dbReference type="InterPro" id="IPR000531">
    <property type="entry name" value="Beta-barrel_TonB"/>
</dbReference>
<evidence type="ECO:0000259" key="13">
    <source>
        <dbReference type="Pfam" id="PF00593"/>
    </source>
</evidence>
<evidence type="ECO:0000256" key="11">
    <source>
        <dbReference type="RuleBase" id="RU003357"/>
    </source>
</evidence>
<evidence type="ECO:0000256" key="8">
    <source>
        <dbReference type="ARBA" id="ARBA00023170"/>
    </source>
</evidence>
<evidence type="ECO:0000256" key="6">
    <source>
        <dbReference type="ARBA" id="ARBA00023077"/>
    </source>
</evidence>
<evidence type="ECO:0000256" key="12">
    <source>
        <dbReference type="SAM" id="SignalP"/>
    </source>
</evidence>
<keyword evidence="6 11" id="KW-0798">TonB box</keyword>
<dbReference type="RefSeq" id="WP_191710108.1">
    <property type="nucleotide sequence ID" value="NZ_JACSPQ010000005.1"/>
</dbReference>
<keyword evidence="9 10" id="KW-0998">Cell outer membrane</keyword>
<keyword evidence="4 10" id="KW-0812">Transmembrane</keyword>
<accession>A0ABR8VBC1</accession>
<evidence type="ECO:0000256" key="9">
    <source>
        <dbReference type="ARBA" id="ARBA00023237"/>
    </source>
</evidence>
<evidence type="ECO:0000256" key="10">
    <source>
        <dbReference type="PROSITE-ProRule" id="PRU01360"/>
    </source>
</evidence>
<dbReference type="EMBL" id="JACSPQ010000005">
    <property type="protein sequence ID" value="MBD8002068.1"/>
    <property type="molecule type" value="Genomic_DNA"/>
</dbReference>
<keyword evidence="2 10" id="KW-0813">Transport</keyword>
<protein>
    <submittedName>
        <fullName evidence="15">TonB-dependent receptor</fullName>
    </submittedName>
</protein>
<dbReference type="InterPro" id="IPR008969">
    <property type="entry name" value="CarboxyPept-like_regulatory"/>
</dbReference>
<dbReference type="SUPFAM" id="SSF49464">
    <property type="entry name" value="Carboxypeptidase regulatory domain-like"/>
    <property type="match status" value="1"/>
</dbReference>
<evidence type="ECO:0000256" key="1">
    <source>
        <dbReference type="ARBA" id="ARBA00004571"/>
    </source>
</evidence>
<gene>
    <name evidence="15" type="ORF">H9626_07560</name>
</gene>
<dbReference type="Pfam" id="PF00593">
    <property type="entry name" value="TonB_dep_Rec_b-barrel"/>
    <property type="match status" value="1"/>
</dbReference>
<dbReference type="PROSITE" id="PS52016">
    <property type="entry name" value="TONB_DEPENDENT_REC_3"/>
    <property type="match status" value="1"/>
</dbReference>
<feature type="chain" id="PRO_5045046959" evidence="12">
    <location>
        <begin position="22"/>
        <end position="740"/>
    </location>
</feature>
<evidence type="ECO:0000256" key="7">
    <source>
        <dbReference type="ARBA" id="ARBA00023136"/>
    </source>
</evidence>
<comment type="similarity">
    <text evidence="10 11">Belongs to the TonB-dependent receptor family.</text>
</comment>
<evidence type="ECO:0000256" key="5">
    <source>
        <dbReference type="ARBA" id="ARBA00022729"/>
    </source>
</evidence>
<evidence type="ECO:0000256" key="2">
    <source>
        <dbReference type="ARBA" id="ARBA00022448"/>
    </source>
</evidence>
<evidence type="ECO:0000256" key="4">
    <source>
        <dbReference type="ARBA" id="ARBA00022692"/>
    </source>
</evidence>
<dbReference type="Gene3D" id="2.40.170.20">
    <property type="entry name" value="TonB-dependent receptor, beta-barrel domain"/>
    <property type="match status" value="1"/>
</dbReference>
<dbReference type="Gene3D" id="2.170.130.10">
    <property type="entry name" value="TonB-dependent receptor, plug domain"/>
    <property type="match status" value="1"/>
</dbReference>
<dbReference type="Gene3D" id="2.60.40.1120">
    <property type="entry name" value="Carboxypeptidase-like, regulatory domain"/>
    <property type="match status" value="1"/>
</dbReference>
<reference evidence="15 16" key="1">
    <citation type="submission" date="2020-08" db="EMBL/GenBank/DDBJ databases">
        <title>A Genomic Blueprint of the Chicken Gut Microbiome.</title>
        <authorList>
            <person name="Gilroy R."/>
            <person name="Ravi A."/>
            <person name="Getino M."/>
            <person name="Pursley I."/>
            <person name="Horton D.L."/>
            <person name="Alikhan N.-F."/>
            <person name="Baker D."/>
            <person name="Gharbi K."/>
            <person name="Hall N."/>
            <person name="Watson M."/>
            <person name="Adriaenssens E.M."/>
            <person name="Foster-Nyarko E."/>
            <person name="Jarju S."/>
            <person name="Secka A."/>
            <person name="Antonio M."/>
            <person name="Oren A."/>
            <person name="Chaudhuri R."/>
            <person name="La Ragione R.M."/>
            <person name="Hildebrand F."/>
            <person name="Pallen M.J."/>
        </authorList>
    </citation>
    <scope>NUCLEOTIDE SEQUENCE [LARGE SCALE GENOMIC DNA]</scope>
    <source>
        <strain evidence="15 16">Sa1YUN3</strain>
    </source>
</reference>
<name>A0ABR8VBC1_9BACT</name>
<dbReference type="Pfam" id="PF13715">
    <property type="entry name" value="CarbopepD_reg_2"/>
    <property type="match status" value="1"/>
</dbReference>
<evidence type="ECO:0000256" key="3">
    <source>
        <dbReference type="ARBA" id="ARBA00022452"/>
    </source>
</evidence>
<evidence type="ECO:0000259" key="14">
    <source>
        <dbReference type="Pfam" id="PF07715"/>
    </source>
</evidence>
<dbReference type="InterPro" id="IPR012910">
    <property type="entry name" value="Plug_dom"/>
</dbReference>
<evidence type="ECO:0000313" key="16">
    <source>
        <dbReference type="Proteomes" id="UP000616346"/>
    </source>
</evidence>
<feature type="signal peptide" evidence="12">
    <location>
        <begin position="1"/>
        <end position="21"/>
    </location>
</feature>
<feature type="domain" description="TonB-dependent receptor plug" evidence="14">
    <location>
        <begin position="127"/>
        <end position="224"/>
    </location>
</feature>
<keyword evidence="7 10" id="KW-0472">Membrane</keyword>
<sequence length="740" mass="83489">MKKSVWFMLLFSLLTFTVVKAEEGKSIVKGYVLDKEGTPLPGAYVYNEDKSSATVTDGEGYFELPVSGEVRQLRADYVGFETLTYAVERPTDVQVLVMVSDTELDEVVVTAGSMGMLKNRTGVMNGESVTAQALTRAACCNLSESFETNPSVDVAYSDAVTGAKQIQLLGLSGTYVQMLTENFPNMRGAAAVYGLDYIPGPWMQSIQISKGAASVKNGYESVTGQINIEYKKPKIADPLFVNLFASDAGRYEGNAVGAVELNDRLSTALFVNYYNEERSHDKNGDTFLDMPKMHAFSVMNRWHYQTPNFVSQSGVKVLTDKRVSGQTAHTLHGGEVFDPYTVTNRTSRVEWFTKNGFILNPDRNESVALIVSGSYHDQKSDYAARLYNVYETNLYASLLYETDFGSKHKLAAGMNFNWDDYVQRGDVVERYVPQWRNIDETVTGAYAEYTWTPTDKFTLMAGLRGDYSSLHRWFVTPRLHLKYDVTSWLHLRASAGKGYRTTFVFPENSYLLASSRTLHVADDLSQESAWNYGASASFYIPVKDEELTLSAEWFYTDFNNQVVVDMDSDAHAVYFYNLKGRSTSNVLQVEVSYPLFRGFTLLGAYRWMDVKTTYGDKTMRKPLTSRYKALLTASYETPLKKWQFDATVQFNGGGRMPTPDAERPLWEETFPSYTQLSAQITRRFRRWSIYLGGENLTNFKQKNPVVSASNPYGSDFDATMVWGPTMGRKLYVGIRYNIPK</sequence>
<comment type="subcellular location">
    <subcellularLocation>
        <location evidence="1 10">Cell outer membrane</location>
        <topology evidence="1 10">Multi-pass membrane protein</topology>
    </subcellularLocation>
</comment>
<keyword evidence="16" id="KW-1185">Reference proteome</keyword>
<dbReference type="InterPro" id="IPR039426">
    <property type="entry name" value="TonB-dep_rcpt-like"/>
</dbReference>
<dbReference type="Pfam" id="PF07715">
    <property type="entry name" value="Plug"/>
    <property type="match status" value="1"/>
</dbReference>
<organism evidence="15 16">
    <name type="scientific">Phocaeicola faecium</name>
    <dbReference type="NCBI Taxonomy" id="2762213"/>
    <lineage>
        <taxon>Bacteria</taxon>
        <taxon>Pseudomonadati</taxon>
        <taxon>Bacteroidota</taxon>
        <taxon>Bacteroidia</taxon>
        <taxon>Bacteroidales</taxon>
        <taxon>Bacteroidaceae</taxon>
        <taxon>Phocaeicola</taxon>
    </lineage>
</organism>
<proteinExistence type="inferred from homology"/>
<dbReference type="SUPFAM" id="SSF56935">
    <property type="entry name" value="Porins"/>
    <property type="match status" value="1"/>
</dbReference>
<dbReference type="InterPro" id="IPR037066">
    <property type="entry name" value="Plug_dom_sf"/>
</dbReference>
<keyword evidence="8 15" id="KW-0675">Receptor</keyword>
<dbReference type="InterPro" id="IPR036942">
    <property type="entry name" value="Beta-barrel_TonB_sf"/>
</dbReference>
<evidence type="ECO:0000313" key="15">
    <source>
        <dbReference type="EMBL" id="MBD8002068.1"/>
    </source>
</evidence>